<dbReference type="PRINTS" id="PR00169">
    <property type="entry name" value="KCHANNEL"/>
</dbReference>
<feature type="region of interest" description="Disordered" evidence="12">
    <location>
        <begin position="273"/>
        <end position="294"/>
    </location>
</feature>
<dbReference type="GO" id="GO:0005249">
    <property type="term" value="F:voltage-gated potassium channel activity"/>
    <property type="evidence" value="ECO:0007669"/>
    <property type="project" value="InterPro"/>
</dbReference>
<evidence type="ECO:0000256" key="11">
    <source>
        <dbReference type="ARBA" id="ARBA00023303"/>
    </source>
</evidence>
<dbReference type="InterPro" id="IPR028325">
    <property type="entry name" value="VG_K_chnl"/>
</dbReference>
<evidence type="ECO:0000313" key="15">
    <source>
        <dbReference type="EMBL" id="ROO30853.1"/>
    </source>
</evidence>
<keyword evidence="4 13" id="KW-0812">Transmembrane</keyword>
<dbReference type="Gene3D" id="1.10.287.70">
    <property type="match status" value="1"/>
</dbReference>
<dbReference type="Pfam" id="PF00520">
    <property type="entry name" value="Ion_trans"/>
    <property type="match status" value="1"/>
</dbReference>
<dbReference type="RefSeq" id="WP_245963222.1">
    <property type="nucleotide sequence ID" value="NZ_AYKG01000009.1"/>
</dbReference>
<evidence type="ECO:0000256" key="4">
    <source>
        <dbReference type="ARBA" id="ARBA00022692"/>
    </source>
</evidence>
<feature type="transmembrane region" description="Helical" evidence="13">
    <location>
        <begin position="101"/>
        <end position="122"/>
    </location>
</feature>
<dbReference type="InterPro" id="IPR005821">
    <property type="entry name" value="Ion_trans_dom"/>
</dbReference>
<dbReference type="InterPro" id="IPR027359">
    <property type="entry name" value="Volt_channel_dom_sf"/>
</dbReference>
<evidence type="ECO:0000256" key="13">
    <source>
        <dbReference type="SAM" id="Phobius"/>
    </source>
</evidence>
<dbReference type="AlphaFoldDB" id="A0A423PZB1"/>
<dbReference type="Gene3D" id="1.20.120.350">
    <property type="entry name" value="Voltage-gated potassium channels. Chain C"/>
    <property type="match status" value="1"/>
</dbReference>
<accession>A0A423PZB1</accession>
<dbReference type="Proteomes" id="UP000285310">
    <property type="component" value="Unassembled WGS sequence"/>
</dbReference>
<dbReference type="InParanoid" id="A0A423PZB1"/>
<dbReference type="EMBL" id="AYKG01000009">
    <property type="protein sequence ID" value="ROO30853.1"/>
    <property type="molecule type" value="Genomic_DNA"/>
</dbReference>
<evidence type="ECO:0000259" key="14">
    <source>
        <dbReference type="Pfam" id="PF00520"/>
    </source>
</evidence>
<name>A0A423PZB1_9GAMM</name>
<feature type="transmembrane region" description="Helical" evidence="13">
    <location>
        <begin position="31"/>
        <end position="52"/>
    </location>
</feature>
<feature type="compositionally biased region" description="Acidic residues" evidence="12">
    <location>
        <begin position="273"/>
        <end position="285"/>
    </location>
</feature>
<keyword evidence="8 13" id="KW-1133">Transmembrane helix</keyword>
<feature type="transmembrane region" description="Helical" evidence="13">
    <location>
        <begin position="59"/>
        <end position="81"/>
    </location>
</feature>
<feature type="transmembrane region" description="Helical" evidence="13">
    <location>
        <begin position="154"/>
        <end position="175"/>
    </location>
</feature>
<dbReference type="PANTHER" id="PTHR11537:SF254">
    <property type="entry name" value="POTASSIUM VOLTAGE-GATED CHANNEL PROTEIN SHAB"/>
    <property type="match status" value="1"/>
</dbReference>
<sequence length="294" mass="32878">MNDKNEMSGLRQELWRIIFGTDTRGGWTFDVILLVVIVASVVNLMLLSVAAIRDQIGGLLNILEWVFTGLFTVEYVVRIYAARRRLAYIRSFYGLVDLASILPMYIALVVPSSHFFIAIRVLRIMRIFRVLKLVEYANDLQLLQRSLRQAQRKLQIFLGALALFVTVLGAVMYVVEGPATGFTSIPRSIYWAIVTITTVGYGDISPATPVGQTIAGIAILIGYSVLAVTTGVITAELTNEIRNNRQKIMCPHCERSGHEGDAHYCKYCGGDLEEDPEDEEVDDEEQAKARDKLD</sequence>
<keyword evidence="6" id="KW-0851">Voltage-gated channel</keyword>
<keyword evidence="9" id="KW-0406">Ion transport</keyword>
<comment type="subcellular location">
    <subcellularLocation>
        <location evidence="1">Membrane</location>
        <topology evidence="1">Multi-pass membrane protein</topology>
    </subcellularLocation>
</comment>
<evidence type="ECO:0000313" key="16">
    <source>
        <dbReference type="Proteomes" id="UP000285310"/>
    </source>
</evidence>
<organism evidence="15 16">
    <name type="scientific">Salinisphaera japonica YTM-1</name>
    <dbReference type="NCBI Taxonomy" id="1209778"/>
    <lineage>
        <taxon>Bacteria</taxon>
        <taxon>Pseudomonadati</taxon>
        <taxon>Pseudomonadota</taxon>
        <taxon>Gammaproteobacteria</taxon>
        <taxon>Salinisphaerales</taxon>
        <taxon>Salinisphaeraceae</taxon>
        <taxon>Salinisphaera</taxon>
    </lineage>
</organism>
<evidence type="ECO:0000256" key="1">
    <source>
        <dbReference type="ARBA" id="ARBA00004141"/>
    </source>
</evidence>
<evidence type="ECO:0000256" key="2">
    <source>
        <dbReference type="ARBA" id="ARBA00022448"/>
    </source>
</evidence>
<comment type="caution">
    <text evidence="15">The sequence shown here is derived from an EMBL/GenBank/DDBJ whole genome shotgun (WGS) entry which is preliminary data.</text>
</comment>
<dbReference type="SUPFAM" id="SSF81324">
    <property type="entry name" value="Voltage-gated potassium channels"/>
    <property type="match status" value="1"/>
</dbReference>
<gene>
    <name evidence="15" type="ORF">SAJA_04145</name>
</gene>
<keyword evidence="3" id="KW-0633">Potassium transport</keyword>
<evidence type="ECO:0000256" key="9">
    <source>
        <dbReference type="ARBA" id="ARBA00023065"/>
    </source>
</evidence>
<feature type="domain" description="Ion transport" evidence="14">
    <location>
        <begin position="28"/>
        <end position="239"/>
    </location>
</feature>
<keyword evidence="7" id="KW-0630">Potassium</keyword>
<keyword evidence="2" id="KW-0813">Transport</keyword>
<keyword evidence="16" id="KW-1185">Reference proteome</keyword>
<feature type="transmembrane region" description="Helical" evidence="13">
    <location>
        <begin position="214"/>
        <end position="237"/>
    </location>
</feature>
<evidence type="ECO:0000256" key="3">
    <source>
        <dbReference type="ARBA" id="ARBA00022538"/>
    </source>
</evidence>
<keyword evidence="11" id="KW-0407">Ion channel</keyword>
<keyword evidence="10 13" id="KW-0472">Membrane</keyword>
<evidence type="ECO:0000256" key="5">
    <source>
        <dbReference type="ARBA" id="ARBA00022826"/>
    </source>
</evidence>
<protein>
    <submittedName>
        <fullName evidence="15">Ion transporter</fullName>
    </submittedName>
</protein>
<dbReference type="PANTHER" id="PTHR11537">
    <property type="entry name" value="VOLTAGE-GATED POTASSIUM CHANNEL"/>
    <property type="match status" value="1"/>
</dbReference>
<dbReference type="GO" id="GO:0008076">
    <property type="term" value="C:voltage-gated potassium channel complex"/>
    <property type="evidence" value="ECO:0007669"/>
    <property type="project" value="InterPro"/>
</dbReference>
<proteinExistence type="predicted"/>
<reference evidence="15 16" key="1">
    <citation type="submission" date="2013-10" db="EMBL/GenBank/DDBJ databases">
        <title>Salinisphaera japonica YTM-1 Genome Sequencing.</title>
        <authorList>
            <person name="Lai Q."/>
            <person name="Li C."/>
            <person name="Shao Z."/>
        </authorList>
    </citation>
    <scope>NUCLEOTIDE SEQUENCE [LARGE SCALE GENOMIC DNA]</scope>
    <source>
        <strain evidence="15 16">YTM-1</strain>
    </source>
</reference>
<keyword evidence="5" id="KW-0631">Potassium channel</keyword>
<evidence type="ECO:0000256" key="7">
    <source>
        <dbReference type="ARBA" id="ARBA00022958"/>
    </source>
</evidence>
<evidence type="ECO:0000256" key="10">
    <source>
        <dbReference type="ARBA" id="ARBA00023136"/>
    </source>
</evidence>
<evidence type="ECO:0000256" key="6">
    <source>
        <dbReference type="ARBA" id="ARBA00022882"/>
    </source>
</evidence>
<dbReference type="GO" id="GO:0001508">
    <property type="term" value="P:action potential"/>
    <property type="evidence" value="ECO:0007669"/>
    <property type="project" value="TreeGrafter"/>
</dbReference>
<evidence type="ECO:0000256" key="12">
    <source>
        <dbReference type="SAM" id="MobiDB-lite"/>
    </source>
</evidence>
<evidence type="ECO:0000256" key="8">
    <source>
        <dbReference type="ARBA" id="ARBA00022989"/>
    </source>
</evidence>